<dbReference type="AlphaFoldDB" id="A0A165GZJ8"/>
<name>A0A165GZJ8_XYLHT</name>
<organism evidence="2 3">
    <name type="scientific">Xylona heveae (strain CBS 132557 / TC161)</name>
    <dbReference type="NCBI Taxonomy" id="1328760"/>
    <lineage>
        <taxon>Eukaryota</taxon>
        <taxon>Fungi</taxon>
        <taxon>Dikarya</taxon>
        <taxon>Ascomycota</taxon>
        <taxon>Pezizomycotina</taxon>
        <taxon>Xylonomycetes</taxon>
        <taxon>Xylonales</taxon>
        <taxon>Xylonaceae</taxon>
        <taxon>Xylona</taxon>
    </lineage>
</organism>
<feature type="region of interest" description="Disordered" evidence="1">
    <location>
        <begin position="1"/>
        <end position="278"/>
    </location>
</feature>
<evidence type="ECO:0000256" key="1">
    <source>
        <dbReference type="SAM" id="MobiDB-lite"/>
    </source>
</evidence>
<feature type="compositionally biased region" description="Polar residues" evidence="1">
    <location>
        <begin position="158"/>
        <end position="170"/>
    </location>
</feature>
<dbReference type="Proteomes" id="UP000076632">
    <property type="component" value="Unassembled WGS sequence"/>
</dbReference>
<dbReference type="RefSeq" id="XP_018188353.1">
    <property type="nucleotide sequence ID" value="XM_018329137.1"/>
</dbReference>
<accession>A0A165GZJ8</accession>
<feature type="compositionally biased region" description="Polar residues" evidence="1">
    <location>
        <begin position="11"/>
        <end position="28"/>
    </location>
</feature>
<evidence type="ECO:0000313" key="2">
    <source>
        <dbReference type="EMBL" id="KZF22798.1"/>
    </source>
</evidence>
<evidence type="ECO:0000313" key="3">
    <source>
        <dbReference type="Proteomes" id="UP000076632"/>
    </source>
</evidence>
<reference evidence="2 3" key="1">
    <citation type="journal article" date="2016" name="Fungal Biol.">
        <title>The genome of Xylona heveae provides a window into fungal endophytism.</title>
        <authorList>
            <person name="Gazis R."/>
            <person name="Kuo A."/>
            <person name="Riley R."/>
            <person name="LaButti K."/>
            <person name="Lipzen A."/>
            <person name="Lin J."/>
            <person name="Amirebrahimi M."/>
            <person name="Hesse C.N."/>
            <person name="Spatafora J.W."/>
            <person name="Henrissat B."/>
            <person name="Hainaut M."/>
            <person name="Grigoriev I.V."/>
            <person name="Hibbett D.S."/>
        </authorList>
    </citation>
    <scope>NUCLEOTIDE SEQUENCE [LARGE SCALE GENOMIC DNA]</scope>
    <source>
        <strain evidence="2 3">TC161</strain>
    </source>
</reference>
<gene>
    <name evidence="2" type="ORF">L228DRAFT_136237</name>
</gene>
<feature type="compositionally biased region" description="Basic and acidic residues" evidence="1">
    <location>
        <begin position="243"/>
        <end position="253"/>
    </location>
</feature>
<dbReference type="InParanoid" id="A0A165GZJ8"/>
<dbReference type="OrthoDB" id="4160836at2759"/>
<feature type="compositionally biased region" description="Low complexity" evidence="1">
    <location>
        <begin position="127"/>
        <end position="148"/>
    </location>
</feature>
<sequence length="278" mass="29563">MLDSPAKRQKTSASNTADALLATSTNASRTRDFDAPSLRHASYLSPTKASLPRFIPGLRPKSPLNPQSGRTLDAGSKVPPDGAHVGDSNGTGFQHGKAKRGLFGLNGRPKSLSQNDEPRALDFKSISSAGFSAAPRRSSRFSGRFSSPIREERGHGGASSTAETSDNVHASQRARLEGVASIGRENEEAHEDAEPDLPPTPTDRNDPAAARPKGLFNSPSRRRLRKQLSRSTSPAKQHIQARAGDEGGKHHEDGEIEAPPSAAGNTINPENCAVDLFL</sequence>
<keyword evidence="3" id="KW-1185">Reference proteome</keyword>
<dbReference type="EMBL" id="KV407458">
    <property type="protein sequence ID" value="KZF22798.1"/>
    <property type="molecule type" value="Genomic_DNA"/>
</dbReference>
<protein>
    <submittedName>
        <fullName evidence="2">Uncharacterized protein</fullName>
    </submittedName>
</protein>
<proteinExistence type="predicted"/>
<dbReference type="GeneID" id="28894274"/>